<proteinExistence type="predicted"/>
<dbReference type="GO" id="GO:2001070">
    <property type="term" value="F:starch binding"/>
    <property type="evidence" value="ECO:0007669"/>
    <property type="project" value="InterPro"/>
</dbReference>
<dbReference type="Pfam" id="PF14292">
    <property type="entry name" value="SusE"/>
    <property type="match status" value="1"/>
</dbReference>
<feature type="signal peptide" evidence="1">
    <location>
        <begin position="1"/>
        <end position="22"/>
    </location>
</feature>
<dbReference type="Gene3D" id="2.60.40.3620">
    <property type="match status" value="2"/>
</dbReference>
<name>A0A3N0BP93_9SPHI</name>
<keyword evidence="1" id="KW-0732">Signal</keyword>
<organism evidence="3 4">
    <name type="scientific">Pedobacter jejuensis</name>
    <dbReference type="NCBI Taxonomy" id="1268550"/>
    <lineage>
        <taxon>Bacteria</taxon>
        <taxon>Pseudomonadati</taxon>
        <taxon>Bacteroidota</taxon>
        <taxon>Sphingobacteriia</taxon>
        <taxon>Sphingobacteriales</taxon>
        <taxon>Sphingobacteriaceae</taxon>
        <taxon>Pedobacter</taxon>
    </lineage>
</organism>
<gene>
    <name evidence="3" type="ORF">D7004_18195</name>
</gene>
<evidence type="ECO:0000313" key="4">
    <source>
        <dbReference type="Proteomes" id="UP000274046"/>
    </source>
</evidence>
<dbReference type="Proteomes" id="UP000274046">
    <property type="component" value="Unassembled WGS sequence"/>
</dbReference>
<keyword evidence="4" id="KW-1185">Reference proteome</keyword>
<reference evidence="3 4" key="1">
    <citation type="submission" date="2018-10" db="EMBL/GenBank/DDBJ databases">
        <title>Genome sequencing of Pedobacter jejuensis TNB23.</title>
        <authorList>
            <person name="Cho Y.-J."/>
            <person name="Cho A."/>
            <person name="Kim O.-S."/>
        </authorList>
    </citation>
    <scope>NUCLEOTIDE SEQUENCE [LARGE SCALE GENOMIC DNA]</scope>
    <source>
        <strain evidence="3 4">TNB23</strain>
    </source>
</reference>
<dbReference type="OrthoDB" id="975117at2"/>
<feature type="domain" description="SusE outer membrane protein" evidence="2">
    <location>
        <begin position="23"/>
        <end position="128"/>
    </location>
</feature>
<sequence length="344" mass="36032">MKSIFFKSLALGLLTLSLWSCKKDETQVVSNVGSAGNLVASATTLSLVQADAAKPALTLTYPLATSTGYVVPVATSLQFDIKGNNFAAAREFAVSSTTYSPTVSDFNTMLLALGAKVGTAAQIEVRLKSGAAANAITFSNVLTLTATPYLASAWIYVPGAYQGWNPSTADSLVSLTSNGIYTGMIAFTPNNLEFKITPAKKWDVAYGDAGSGTISPSAGDNLKSPEAIVRQVTVDLKKNTIVYGIPTEWSMIGDATPGGWNNDTDMKVTNDGKALVYTLKANLTVGEFKFRFGHAWDINLGGGATLALGGDNIKVTTAGTYTITLTLVKSGDKVTGGSYTIVKN</sequence>
<evidence type="ECO:0000313" key="3">
    <source>
        <dbReference type="EMBL" id="RNL50145.1"/>
    </source>
</evidence>
<dbReference type="AlphaFoldDB" id="A0A3N0BP93"/>
<dbReference type="EMBL" id="RBEE01000044">
    <property type="protein sequence ID" value="RNL50145.1"/>
    <property type="molecule type" value="Genomic_DNA"/>
</dbReference>
<evidence type="ECO:0000259" key="2">
    <source>
        <dbReference type="Pfam" id="PF14292"/>
    </source>
</evidence>
<dbReference type="InterPro" id="IPR025970">
    <property type="entry name" value="SusE"/>
</dbReference>
<dbReference type="CDD" id="cd12967">
    <property type="entry name" value="CBM_SusE-F_like_u1"/>
    <property type="match status" value="1"/>
</dbReference>
<dbReference type="RefSeq" id="WP_123207258.1">
    <property type="nucleotide sequence ID" value="NZ_RBEE01000044.1"/>
</dbReference>
<protein>
    <submittedName>
        <fullName evidence="3">SusF/SusE family outer membrane protein</fullName>
    </submittedName>
</protein>
<evidence type="ECO:0000256" key="1">
    <source>
        <dbReference type="SAM" id="SignalP"/>
    </source>
</evidence>
<accession>A0A3N0BP93</accession>
<dbReference type="GO" id="GO:0019867">
    <property type="term" value="C:outer membrane"/>
    <property type="evidence" value="ECO:0007669"/>
    <property type="project" value="InterPro"/>
</dbReference>
<comment type="caution">
    <text evidence="3">The sequence shown here is derived from an EMBL/GenBank/DDBJ whole genome shotgun (WGS) entry which is preliminary data.</text>
</comment>
<feature type="chain" id="PRO_5017993286" evidence="1">
    <location>
        <begin position="23"/>
        <end position="344"/>
    </location>
</feature>